<evidence type="ECO:0000313" key="2">
    <source>
        <dbReference type="Proteomes" id="UP001066276"/>
    </source>
</evidence>
<dbReference type="EMBL" id="JANPWB010000003">
    <property type="protein sequence ID" value="KAJ1200886.1"/>
    <property type="molecule type" value="Genomic_DNA"/>
</dbReference>
<accession>A0AAV7VJ08</accession>
<dbReference type="Proteomes" id="UP001066276">
    <property type="component" value="Chromosome 2_1"/>
</dbReference>
<gene>
    <name evidence="1" type="ORF">NDU88_004707</name>
</gene>
<sequence length="136" mass="14035">MTAGPPGNSRTTNSCGGHATLTDAYARTATPPSMAPAACAFLRDLSEAGQRRPGSAPVACPVASTTYAQLELPGQPAQRGLSVASKWPPLAPSCWLSPNAPAGFTRLPASPWGTHISWDHPRGGRGHGRLPRASIS</sequence>
<reference evidence="1" key="1">
    <citation type="journal article" date="2022" name="bioRxiv">
        <title>Sequencing and chromosome-scale assembly of the giantPleurodeles waltlgenome.</title>
        <authorList>
            <person name="Brown T."/>
            <person name="Elewa A."/>
            <person name="Iarovenko S."/>
            <person name="Subramanian E."/>
            <person name="Araus A.J."/>
            <person name="Petzold A."/>
            <person name="Susuki M."/>
            <person name="Suzuki K.-i.T."/>
            <person name="Hayashi T."/>
            <person name="Toyoda A."/>
            <person name="Oliveira C."/>
            <person name="Osipova E."/>
            <person name="Leigh N.D."/>
            <person name="Simon A."/>
            <person name="Yun M.H."/>
        </authorList>
    </citation>
    <scope>NUCLEOTIDE SEQUENCE</scope>
    <source>
        <strain evidence="1">20211129_DDA</strain>
        <tissue evidence="1">Liver</tissue>
    </source>
</reference>
<comment type="caution">
    <text evidence="1">The sequence shown here is derived from an EMBL/GenBank/DDBJ whole genome shotgun (WGS) entry which is preliminary data.</text>
</comment>
<evidence type="ECO:0000313" key="1">
    <source>
        <dbReference type="EMBL" id="KAJ1200886.1"/>
    </source>
</evidence>
<name>A0AAV7VJ08_PLEWA</name>
<dbReference type="AlphaFoldDB" id="A0AAV7VJ08"/>
<organism evidence="1 2">
    <name type="scientific">Pleurodeles waltl</name>
    <name type="common">Iberian ribbed newt</name>
    <dbReference type="NCBI Taxonomy" id="8319"/>
    <lineage>
        <taxon>Eukaryota</taxon>
        <taxon>Metazoa</taxon>
        <taxon>Chordata</taxon>
        <taxon>Craniata</taxon>
        <taxon>Vertebrata</taxon>
        <taxon>Euteleostomi</taxon>
        <taxon>Amphibia</taxon>
        <taxon>Batrachia</taxon>
        <taxon>Caudata</taxon>
        <taxon>Salamandroidea</taxon>
        <taxon>Salamandridae</taxon>
        <taxon>Pleurodelinae</taxon>
        <taxon>Pleurodeles</taxon>
    </lineage>
</organism>
<proteinExistence type="predicted"/>
<protein>
    <submittedName>
        <fullName evidence="1">Uncharacterized protein</fullName>
    </submittedName>
</protein>
<keyword evidence="2" id="KW-1185">Reference proteome</keyword>